<dbReference type="InterPro" id="IPR008927">
    <property type="entry name" value="6-PGluconate_DH-like_C_sf"/>
</dbReference>
<dbReference type="Gene3D" id="1.10.1040.50">
    <property type="match status" value="1"/>
</dbReference>
<accession>A0A225NJB6</accession>
<dbReference type="PROSITE" id="PS00166">
    <property type="entry name" value="ENOYL_COA_HYDRATASE"/>
    <property type="match status" value="1"/>
</dbReference>
<dbReference type="Pfam" id="PF00725">
    <property type="entry name" value="3HCDH"/>
    <property type="match status" value="2"/>
</dbReference>
<keyword evidence="8" id="KW-0443">Lipid metabolism</keyword>
<dbReference type="InterPro" id="IPR006108">
    <property type="entry name" value="3HC_DH_C"/>
</dbReference>
<evidence type="ECO:0000313" key="18">
    <source>
        <dbReference type="Proteomes" id="UP000215377"/>
    </source>
</evidence>
<sequence length="701" mass="75185">MGTAAQAVAYERKGDIAVLKAQNPPVNALGQAVRQGLIEGIAKAEDEGAKAVLIYGDGTTYFAGADIREFGKPPLEPYLPDVCNRIEASPLIVVSAMHGTALGGGLEIALSTHYRIAVPKARMGLPEVHLGLIPGAAGTQRLPRLIGVEKALDIMTTGRQIGAEEALSLGVIDRVTEGTPEEIGLAYAEELIASNAPRRPVSEMPAPEPIDWDATYEAVLKRGRGQISPAMCVRAVQGACELPFDEGVANERRIFRELMETDQRQGMIHAFFAERAVGKLPELKGVEPRPLAAIAVIGGGTMGSGIATSALMAGLSVTMLEMSPEAAAKAKDRIAGNLSGALKRGKIDQAGFDRLTEQALTLTTSYDDLGQADLVIEAVYEEMEVKKEVFRKLDAVAMPGAVLATNTSYLDVNEIAAVTARPEDVLGLHFFSPAHVMKLLEIVVADRTAPEVLATGFALGKRMGKVSVRAGVCDGFIGNRILSHYRSAADHMILDGASPYQIDAALEAFGFAMGPYAVADLAGLDIGWAVRKRRRAEGLDPRARDSTYADRLCEAGHFGQKTGKGYYDYAAGAKARVPNPEVEPLIEADRAAQGITPRAFTDDEIVRRYMAAMVNEAARVVGEGIARRPLDVDVTLLYGYGFPRYRGGPLKWADMEGLPGLLEDIRGYARQDDYFWQPAPLLEKLVAEGKTFEDLNKEAAG</sequence>
<dbReference type="InterPro" id="IPR018376">
    <property type="entry name" value="Enoyl-CoA_hyd/isom_CS"/>
</dbReference>
<keyword evidence="5" id="KW-0442">Lipid degradation</keyword>
<dbReference type="AlphaFoldDB" id="A0A225NJB6"/>
<evidence type="ECO:0000256" key="1">
    <source>
        <dbReference type="ARBA" id="ARBA00004275"/>
    </source>
</evidence>
<evidence type="ECO:0000256" key="10">
    <source>
        <dbReference type="ARBA" id="ARBA00023235"/>
    </source>
</evidence>
<protein>
    <submittedName>
        <fullName evidence="17">3-hydroxyacyl-CoA dehydrogenase</fullName>
    </submittedName>
</protein>
<proteinExistence type="inferred from homology"/>
<dbReference type="GO" id="GO:0016853">
    <property type="term" value="F:isomerase activity"/>
    <property type="evidence" value="ECO:0007669"/>
    <property type="project" value="UniProtKB-KW"/>
</dbReference>
<dbReference type="FunFam" id="1.10.1040.50:FF:000006">
    <property type="entry name" value="Peroxisomal bifunctional enzyme"/>
    <property type="match status" value="1"/>
</dbReference>
<comment type="pathway">
    <text evidence="2">Lipid metabolism; fatty acid beta-oxidation.</text>
</comment>
<dbReference type="UniPathway" id="UPA00659"/>
<comment type="similarity">
    <text evidence="3">In the N-terminal section; belongs to the enoyl-CoA hydratase/isomerase family.</text>
</comment>
<dbReference type="Pfam" id="PF00378">
    <property type="entry name" value="ECH_1"/>
    <property type="match status" value="1"/>
</dbReference>
<dbReference type="PANTHER" id="PTHR23309">
    <property type="entry name" value="3-HYDROXYACYL-COA DEHYROGENASE"/>
    <property type="match status" value="1"/>
</dbReference>
<keyword evidence="4" id="KW-0276">Fatty acid metabolism</keyword>
<dbReference type="PANTHER" id="PTHR23309:SF51">
    <property type="entry name" value="3-HYDROXYACYL-COA DEHYDROGENASE-RELATED"/>
    <property type="match status" value="1"/>
</dbReference>
<comment type="similarity">
    <text evidence="14">Belongs to the enoyl-CoA hydratase/isomerase family.</text>
</comment>
<feature type="domain" description="3-hydroxyacyl-CoA dehydrogenase C-terminal" evidence="15">
    <location>
        <begin position="605"/>
        <end position="690"/>
    </location>
</feature>
<evidence type="ECO:0000256" key="13">
    <source>
        <dbReference type="ARBA" id="ARBA00049556"/>
    </source>
</evidence>
<dbReference type="GO" id="GO:0070403">
    <property type="term" value="F:NAD+ binding"/>
    <property type="evidence" value="ECO:0007669"/>
    <property type="project" value="InterPro"/>
</dbReference>
<dbReference type="GO" id="GO:0006635">
    <property type="term" value="P:fatty acid beta-oxidation"/>
    <property type="evidence" value="ECO:0007669"/>
    <property type="project" value="UniProtKB-UniPathway"/>
</dbReference>
<comment type="subcellular location">
    <subcellularLocation>
        <location evidence="1">Peroxisome</location>
    </subcellularLocation>
</comment>
<reference evidence="17 18" key="1">
    <citation type="submission" date="2013-04" db="EMBL/GenBank/DDBJ databases">
        <title>Oceanicola sp. 22II1-22F33 Genome Sequencing.</title>
        <authorList>
            <person name="Lai Q."/>
            <person name="Li G."/>
            <person name="Shao Z."/>
        </authorList>
    </citation>
    <scope>NUCLEOTIDE SEQUENCE [LARGE SCALE GENOMIC DNA]</scope>
    <source>
        <strain evidence="17 18">22II1-22F33</strain>
    </source>
</reference>
<evidence type="ECO:0000256" key="11">
    <source>
        <dbReference type="ARBA" id="ARBA00023239"/>
    </source>
</evidence>
<dbReference type="GO" id="GO:0003857">
    <property type="term" value="F:(3S)-3-hydroxyacyl-CoA dehydrogenase (NAD+) activity"/>
    <property type="evidence" value="ECO:0007669"/>
    <property type="project" value="UniProtKB-EC"/>
</dbReference>
<keyword evidence="7" id="KW-0520">NAD</keyword>
<evidence type="ECO:0000256" key="4">
    <source>
        <dbReference type="ARBA" id="ARBA00022832"/>
    </source>
</evidence>
<dbReference type="FunFam" id="3.40.50.720:FF:000009">
    <property type="entry name" value="Fatty oxidation complex, alpha subunit"/>
    <property type="match status" value="1"/>
</dbReference>
<dbReference type="SUPFAM" id="SSF51735">
    <property type="entry name" value="NAD(P)-binding Rossmann-fold domains"/>
    <property type="match status" value="1"/>
</dbReference>
<dbReference type="GO" id="GO:0004300">
    <property type="term" value="F:enoyl-CoA hydratase activity"/>
    <property type="evidence" value="ECO:0007669"/>
    <property type="project" value="UniProtKB-ARBA"/>
</dbReference>
<dbReference type="InterPro" id="IPR036291">
    <property type="entry name" value="NAD(P)-bd_dom_sf"/>
</dbReference>
<dbReference type="OrthoDB" id="9771883at2"/>
<keyword evidence="9" id="KW-0576">Peroxisome</keyword>
<organism evidence="17 18">
    <name type="scientific">Marinibacterium profundimaris</name>
    <dbReference type="NCBI Taxonomy" id="1679460"/>
    <lineage>
        <taxon>Bacteria</taxon>
        <taxon>Pseudomonadati</taxon>
        <taxon>Pseudomonadota</taxon>
        <taxon>Alphaproteobacteria</taxon>
        <taxon>Rhodobacterales</taxon>
        <taxon>Paracoccaceae</taxon>
        <taxon>Marinibacterium</taxon>
    </lineage>
</organism>
<evidence type="ECO:0000256" key="9">
    <source>
        <dbReference type="ARBA" id="ARBA00023140"/>
    </source>
</evidence>
<evidence type="ECO:0000259" key="16">
    <source>
        <dbReference type="Pfam" id="PF02737"/>
    </source>
</evidence>
<comment type="catalytic activity">
    <reaction evidence="13">
        <text>a (3S)-3-hydroxyacyl-CoA + NAD(+) = a 3-oxoacyl-CoA + NADH + H(+)</text>
        <dbReference type="Rhea" id="RHEA:22432"/>
        <dbReference type="ChEBI" id="CHEBI:15378"/>
        <dbReference type="ChEBI" id="CHEBI:57318"/>
        <dbReference type="ChEBI" id="CHEBI:57540"/>
        <dbReference type="ChEBI" id="CHEBI:57945"/>
        <dbReference type="ChEBI" id="CHEBI:90726"/>
        <dbReference type="EC" id="1.1.1.35"/>
    </reaction>
</comment>
<dbReference type="Gene3D" id="3.90.226.10">
    <property type="entry name" value="2-enoyl-CoA Hydratase, Chain A, domain 1"/>
    <property type="match status" value="1"/>
</dbReference>
<keyword evidence="10" id="KW-0413">Isomerase</keyword>
<dbReference type="InterPro" id="IPR006176">
    <property type="entry name" value="3-OHacyl-CoA_DH_NAD-bd"/>
</dbReference>
<dbReference type="InterPro" id="IPR029045">
    <property type="entry name" value="ClpP/crotonase-like_dom_sf"/>
</dbReference>
<keyword evidence="12" id="KW-0511">Multifunctional enzyme</keyword>
<name>A0A225NJB6_9RHOB</name>
<dbReference type="EMBL" id="AQQR01000019">
    <property type="protein sequence ID" value="OWU68759.1"/>
    <property type="molecule type" value="Genomic_DNA"/>
</dbReference>
<dbReference type="Pfam" id="PF02737">
    <property type="entry name" value="3HCDH_N"/>
    <property type="match status" value="1"/>
</dbReference>
<dbReference type="SUPFAM" id="SSF48179">
    <property type="entry name" value="6-phosphogluconate dehydrogenase C-terminal domain-like"/>
    <property type="match status" value="2"/>
</dbReference>
<evidence type="ECO:0000259" key="15">
    <source>
        <dbReference type="Pfam" id="PF00725"/>
    </source>
</evidence>
<dbReference type="Gene3D" id="3.40.50.720">
    <property type="entry name" value="NAD(P)-binding Rossmann-like Domain"/>
    <property type="match status" value="1"/>
</dbReference>
<evidence type="ECO:0000256" key="2">
    <source>
        <dbReference type="ARBA" id="ARBA00005005"/>
    </source>
</evidence>
<dbReference type="Proteomes" id="UP000215377">
    <property type="component" value="Unassembled WGS sequence"/>
</dbReference>
<dbReference type="CDD" id="cd06558">
    <property type="entry name" value="crotonase-like"/>
    <property type="match status" value="1"/>
</dbReference>
<gene>
    <name evidence="17" type="ORF">ATO3_23640</name>
</gene>
<dbReference type="InterPro" id="IPR001753">
    <property type="entry name" value="Enoyl-CoA_hydra/iso"/>
</dbReference>
<evidence type="ECO:0000256" key="5">
    <source>
        <dbReference type="ARBA" id="ARBA00022963"/>
    </source>
</evidence>
<keyword evidence="18" id="KW-1185">Reference proteome</keyword>
<evidence type="ECO:0000256" key="7">
    <source>
        <dbReference type="ARBA" id="ARBA00023027"/>
    </source>
</evidence>
<evidence type="ECO:0000313" key="17">
    <source>
        <dbReference type="EMBL" id="OWU68759.1"/>
    </source>
</evidence>
<keyword evidence="11" id="KW-0456">Lyase</keyword>
<evidence type="ECO:0000256" key="3">
    <source>
        <dbReference type="ARBA" id="ARBA00008750"/>
    </source>
</evidence>
<feature type="domain" description="3-hydroxyacyl-CoA dehydrogenase NAD binding" evidence="16">
    <location>
        <begin position="294"/>
        <end position="470"/>
    </location>
</feature>
<dbReference type="SUPFAM" id="SSF52096">
    <property type="entry name" value="ClpP/crotonase"/>
    <property type="match status" value="1"/>
</dbReference>
<evidence type="ECO:0000256" key="6">
    <source>
        <dbReference type="ARBA" id="ARBA00023002"/>
    </source>
</evidence>
<evidence type="ECO:0000256" key="12">
    <source>
        <dbReference type="ARBA" id="ARBA00023268"/>
    </source>
</evidence>
<evidence type="ECO:0000256" key="8">
    <source>
        <dbReference type="ARBA" id="ARBA00023098"/>
    </source>
</evidence>
<comment type="caution">
    <text evidence="17">The sequence shown here is derived from an EMBL/GenBank/DDBJ whole genome shotgun (WGS) entry which is preliminary data.</text>
</comment>
<keyword evidence="6" id="KW-0560">Oxidoreductase</keyword>
<evidence type="ECO:0000256" key="14">
    <source>
        <dbReference type="RuleBase" id="RU003707"/>
    </source>
</evidence>
<feature type="domain" description="3-hydroxyacyl-CoA dehydrogenase C-terminal" evidence="15">
    <location>
        <begin position="475"/>
        <end position="569"/>
    </location>
</feature>